<dbReference type="SUPFAM" id="SSF89796">
    <property type="entry name" value="CoA-transferase family III (CaiB/BaiF)"/>
    <property type="match status" value="1"/>
</dbReference>
<organism evidence="2 3">
    <name type="scientific">Tamaricihabitans halophyticus</name>
    <dbReference type="NCBI Taxonomy" id="1262583"/>
    <lineage>
        <taxon>Bacteria</taxon>
        <taxon>Bacillati</taxon>
        <taxon>Actinomycetota</taxon>
        <taxon>Actinomycetes</taxon>
        <taxon>Pseudonocardiales</taxon>
        <taxon>Pseudonocardiaceae</taxon>
        <taxon>Tamaricihabitans</taxon>
    </lineage>
</organism>
<gene>
    <name evidence="2" type="ORF">EV191_101374</name>
</gene>
<sequence length="421" mass="44436">MSGPFAGITVVEFGQFVVVPFCAQLLADGGARVIKVEPPQGDGYRGWPDPLAPGLTRQFLIKNRGKESIAVNLGHSGASEVVDALISSADVVLANLSPAAMVRHGLDYPRIAKINPRIVYGTVSAYGAIGPEAGRAGMDVVVQARSGLVSSLGAERAGVPLHSEVQVADYAAAMLLYGGISSALFARTHTGKGQQVEVSLLGGALAVQNNALGHASDRDQWRTEFVTNHLPRLRGAGADKDEIGAARNQLRPDPPGHTAHYRVFRTSDGYLAIGAGSLPARRRLVEAMGLAAELGTGDPAELGQQLDTALRQNTSRHWVNLLIDYDVPVAEVRHIDELLFDEHARAEGLIVDYEHPAAGSYRGLGPPIRLSDTPMTTSKPAPSFAADTLNLLAELGFPAAKRDSLCTEGVVVDGSSAPFPD</sequence>
<reference evidence="2 3" key="1">
    <citation type="submission" date="2019-03" db="EMBL/GenBank/DDBJ databases">
        <title>Genomic Encyclopedia of Type Strains, Phase IV (KMG-IV): sequencing the most valuable type-strain genomes for metagenomic binning, comparative biology and taxonomic classification.</title>
        <authorList>
            <person name="Goeker M."/>
        </authorList>
    </citation>
    <scope>NUCLEOTIDE SEQUENCE [LARGE SCALE GENOMIC DNA]</scope>
    <source>
        <strain evidence="2 3">DSM 45765</strain>
    </source>
</reference>
<dbReference type="AlphaFoldDB" id="A0A4R2R9S1"/>
<dbReference type="GO" id="GO:0008410">
    <property type="term" value="F:CoA-transferase activity"/>
    <property type="evidence" value="ECO:0007669"/>
    <property type="project" value="TreeGrafter"/>
</dbReference>
<dbReference type="EMBL" id="SLXQ01000001">
    <property type="protein sequence ID" value="TCP56431.1"/>
    <property type="molecule type" value="Genomic_DNA"/>
</dbReference>
<evidence type="ECO:0000313" key="3">
    <source>
        <dbReference type="Proteomes" id="UP000294911"/>
    </source>
</evidence>
<name>A0A4R2R9S1_9PSEU</name>
<dbReference type="InterPro" id="IPR023606">
    <property type="entry name" value="CoA-Trfase_III_dom_1_sf"/>
</dbReference>
<dbReference type="InterPro" id="IPR050483">
    <property type="entry name" value="CoA-transferase_III_domain"/>
</dbReference>
<proteinExistence type="predicted"/>
<dbReference type="Gene3D" id="3.40.50.10540">
    <property type="entry name" value="Crotonobetainyl-coa:carnitine coa-transferase, domain 1"/>
    <property type="match status" value="1"/>
</dbReference>
<keyword evidence="3" id="KW-1185">Reference proteome</keyword>
<comment type="caution">
    <text evidence="2">The sequence shown here is derived from an EMBL/GenBank/DDBJ whole genome shotgun (WGS) entry which is preliminary data.</text>
</comment>
<dbReference type="Gene3D" id="3.30.1540.10">
    <property type="entry name" value="formyl-coa transferase, domain 3"/>
    <property type="match status" value="1"/>
</dbReference>
<dbReference type="OrthoDB" id="9797653at2"/>
<accession>A0A4R2R9S1</accession>
<dbReference type="InterPro" id="IPR044855">
    <property type="entry name" value="CoA-Trfase_III_dom3_sf"/>
</dbReference>
<dbReference type="RefSeq" id="WP_132875030.1">
    <property type="nucleotide sequence ID" value="NZ_SLXQ01000001.1"/>
</dbReference>
<dbReference type="PANTHER" id="PTHR48207">
    <property type="entry name" value="SUCCINATE--HYDROXYMETHYLGLUTARATE COA-TRANSFERASE"/>
    <property type="match status" value="1"/>
</dbReference>
<dbReference type="PANTHER" id="PTHR48207:SF3">
    <property type="entry name" value="SUCCINATE--HYDROXYMETHYLGLUTARATE COA-TRANSFERASE"/>
    <property type="match status" value="1"/>
</dbReference>
<dbReference type="Pfam" id="PF02515">
    <property type="entry name" value="CoA_transf_3"/>
    <property type="match status" value="1"/>
</dbReference>
<dbReference type="Proteomes" id="UP000294911">
    <property type="component" value="Unassembled WGS sequence"/>
</dbReference>
<protein>
    <submittedName>
        <fullName evidence="2">Formyl-CoA transferase/CoA:oxalate CoA-transferase</fullName>
    </submittedName>
</protein>
<evidence type="ECO:0000313" key="2">
    <source>
        <dbReference type="EMBL" id="TCP56431.1"/>
    </source>
</evidence>
<keyword evidence="1 2" id="KW-0808">Transferase</keyword>
<evidence type="ECO:0000256" key="1">
    <source>
        <dbReference type="ARBA" id="ARBA00022679"/>
    </source>
</evidence>
<dbReference type="InterPro" id="IPR003673">
    <property type="entry name" value="CoA-Trfase_fam_III"/>
</dbReference>